<dbReference type="InterPro" id="IPR000983">
    <property type="entry name" value="Bac_GSPG_pilin"/>
</dbReference>
<dbReference type="SUPFAM" id="SSF54523">
    <property type="entry name" value="Pili subunits"/>
    <property type="match status" value="1"/>
</dbReference>
<dbReference type="GO" id="GO:0015628">
    <property type="term" value="P:protein secretion by the type II secretion system"/>
    <property type="evidence" value="ECO:0007669"/>
    <property type="project" value="InterPro"/>
</dbReference>
<evidence type="ECO:0000256" key="4">
    <source>
        <dbReference type="ARBA" id="ARBA00022989"/>
    </source>
</evidence>
<dbReference type="EMBL" id="MFAB01000001">
    <property type="protein sequence ID" value="OGD69522.1"/>
    <property type="molecule type" value="Genomic_DNA"/>
</dbReference>
<keyword evidence="2" id="KW-0488">Methylation</keyword>
<evidence type="ECO:0000313" key="7">
    <source>
        <dbReference type="EMBL" id="OGD69522.1"/>
    </source>
</evidence>
<dbReference type="STRING" id="1797579.A2996_03600"/>
<keyword evidence="4 6" id="KW-1133">Transmembrane helix</keyword>
<dbReference type="NCBIfam" id="TIGR02532">
    <property type="entry name" value="IV_pilin_GFxxxE"/>
    <property type="match status" value="1"/>
</dbReference>
<dbReference type="PANTHER" id="PTHR30093:SF44">
    <property type="entry name" value="TYPE II SECRETION SYSTEM CORE PROTEIN G"/>
    <property type="match status" value="1"/>
</dbReference>
<dbReference type="GO" id="GO:0016020">
    <property type="term" value="C:membrane"/>
    <property type="evidence" value="ECO:0007669"/>
    <property type="project" value="UniProtKB-SubCell"/>
</dbReference>
<comment type="subcellular location">
    <subcellularLocation>
        <location evidence="1">Membrane</location>
        <topology evidence="1">Single-pass membrane protein</topology>
    </subcellularLocation>
</comment>
<dbReference type="Proteomes" id="UP000176865">
    <property type="component" value="Unassembled WGS sequence"/>
</dbReference>
<dbReference type="PANTHER" id="PTHR30093">
    <property type="entry name" value="GENERAL SECRETION PATHWAY PROTEIN G"/>
    <property type="match status" value="1"/>
</dbReference>
<dbReference type="AlphaFoldDB" id="A0A1F5EQ65"/>
<dbReference type="Gene3D" id="3.30.700.10">
    <property type="entry name" value="Glycoprotein, Type 4 Pilin"/>
    <property type="match status" value="1"/>
</dbReference>
<accession>A0A1F5EQ65</accession>
<dbReference type="PRINTS" id="PR00813">
    <property type="entry name" value="BCTERIALGSPG"/>
</dbReference>
<evidence type="ECO:0008006" key="9">
    <source>
        <dbReference type="Google" id="ProtNLM"/>
    </source>
</evidence>
<evidence type="ECO:0000256" key="6">
    <source>
        <dbReference type="SAM" id="Phobius"/>
    </source>
</evidence>
<name>A0A1F5EQ65_9BACT</name>
<sequence length="213" mass="23039">MRCFLKEEKKYNKISANTDVFFRKNKGFTLIELLVVIAIIGMLSSVVLVSLSSARSKSRDAGRIASAKQLQTALELYYSENGHYPISTGGCGSTVPNTAWCNSVQSLSGGHWIHDNGVSGVLDPFLSAEPIDPKQGSSPNFLPLNGGTFYYFSSGYGGSGKWYMIIFGLENSHAIENIDGARSCPYTGYPDGRLFNYGNGTNNIVTLGAGCNY</sequence>
<keyword evidence="3 6" id="KW-0812">Transmembrane</keyword>
<dbReference type="InterPro" id="IPR012902">
    <property type="entry name" value="N_methyl_site"/>
</dbReference>
<dbReference type="Pfam" id="PF07963">
    <property type="entry name" value="N_methyl"/>
    <property type="match status" value="1"/>
</dbReference>
<evidence type="ECO:0000256" key="3">
    <source>
        <dbReference type="ARBA" id="ARBA00022692"/>
    </source>
</evidence>
<reference evidence="7 8" key="1">
    <citation type="journal article" date="2016" name="Nat. Commun.">
        <title>Thousands of microbial genomes shed light on interconnected biogeochemical processes in an aquifer system.</title>
        <authorList>
            <person name="Anantharaman K."/>
            <person name="Brown C.T."/>
            <person name="Hug L.A."/>
            <person name="Sharon I."/>
            <person name="Castelle C.J."/>
            <person name="Probst A.J."/>
            <person name="Thomas B.C."/>
            <person name="Singh A."/>
            <person name="Wilkins M.J."/>
            <person name="Karaoz U."/>
            <person name="Brodie E.L."/>
            <person name="Williams K.H."/>
            <person name="Hubbard S.S."/>
            <person name="Banfield J.F."/>
        </authorList>
    </citation>
    <scope>NUCLEOTIDE SEQUENCE [LARGE SCALE GENOMIC DNA]</scope>
</reference>
<evidence type="ECO:0000256" key="2">
    <source>
        <dbReference type="ARBA" id="ARBA00022481"/>
    </source>
</evidence>
<comment type="caution">
    <text evidence="7">The sequence shown here is derived from an EMBL/GenBank/DDBJ whole genome shotgun (WGS) entry which is preliminary data.</text>
</comment>
<dbReference type="PROSITE" id="PS00409">
    <property type="entry name" value="PROKAR_NTER_METHYL"/>
    <property type="match status" value="1"/>
</dbReference>
<dbReference type="InterPro" id="IPR045584">
    <property type="entry name" value="Pilin-like"/>
</dbReference>
<evidence type="ECO:0000256" key="1">
    <source>
        <dbReference type="ARBA" id="ARBA00004167"/>
    </source>
</evidence>
<gene>
    <name evidence="7" type="ORF">A2996_03600</name>
</gene>
<evidence type="ECO:0000313" key="8">
    <source>
        <dbReference type="Proteomes" id="UP000176865"/>
    </source>
</evidence>
<dbReference type="GO" id="GO:0015627">
    <property type="term" value="C:type II protein secretion system complex"/>
    <property type="evidence" value="ECO:0007669"/>
    <property type="project" value="InterPro"/>
</dbReference>
<evidence type="ECO:0000256" key="5">
    <source>
        <dbReference type="ARBA" id="ARBA00023136"/>
    </source>
</evidence>
<protein>
    <recommendedName>
        <fullName evidence="9">Type II secretion system protein GspG C-terminal domain-containing protein</fullName>
    </recommendedName>
</protein>
<keyword evidence="5 6" id="KW-0472">Membrane</keyword>
<feature type="transmembrane region" description="Helical" evidence="6">
    <location>
        <begin position="30"/>
        <end position="51"/>
    </location>
</feature>
<proteinExistence type="predicted"/>
<organism evidence="7 8">
    <name type="scientific">Candidatus Campbellbacteria bacterium RIFCSPLOWO2_01_FULL_34_15</name>
    <dbReference type="NCBI Taxonomy" id="1797579"/>
    <lineage>
        <taxon>Bacteria</taxon>
        <taxon>Candidatus Campbelliibacteriota</taxon>
    </lineage>
</organism>